<dbReference type="Gene3D" id="3.40.50.1110">
    <property type="entry name" value="SGNH hydrolase"/>
    <property type="match status" value="2"/>
</dbReference>
<organism evidence="3 4">
    <name type="scientific">Cellulosimicrobium composti</name>
    <dbReference type="NCBI Taxonomy" id="2672572"/>
    <lineage>
        <taxon>Bacteria</taxon>
        <taxon>Bacillati</taxon>
        <taxon>Actinomycetota</taxon>
        <taxon>Actinomycetes</taxon>
        <taxon>Micrococcales</taxon>
        <taxon>Promicromonosporaceae</taxon>
        <taxon>Cellulosimicrobium</taxon>
    </lineage>
</organism>
<accession>A0A6N7ZGK2</accession>
<dbReference type="SUPFAM" id="SSF52266">
    <property type="entry name" value="SGNH hydrolase"/>
    <property type="match status" value="2"/>
</dbReference>
<evidence type="ECO:0000313" key="4">
    <source>
        <dbReference type="Proteomes" id="UP000440668"/>
    </source>
</evidence>
<dbReference type="EMBL" id="WMKA01000010">
    <property type="protein sequence ID" value="MTG88595.1"/>
    <property type="molecule type" value="Genomic_DNA"/>
</dbReference>
<evidence type="ECO:0000313" key="3">
    <source>
        <dbReference type="EMBL" id="MTG88595.1"/>
    </source>
</evidence>
<dbReference type="InterPro" id="IPR013320">
    <property type="entry name" value="ConA-like_dom_sf"/>
</dbReference>
<reference evidence="3 4" key="1">
    <citation type="submission" date="2019-11" db="EMBL/GenBank/DDBJ databases">
        <title>Cellulosimicrobium composti sp. nov. isolated from a compost.</title>
        <authorList>
            <person name="Yang Y."/>
        </authorList>
    </citation>
    <scope>NUCLEOTIDE SEQUENCE [LARGE SCALE GENOMIC DNA]</scope>
    <source>
        <strain evidence="3 4">BIT-GX5</strain>
    </source>
</reference>
<feature type="domain" description="Laminin G" evidence="2">
    <location>
        <begin position="81"/>
        <end position="212"/>
    </location>
</feature>
<sequence length="1087" mass="112797">MRRRPVLSLAVGLSLVAAGALVPTAASGLPTAPSGVATAAFDPQPAPRQLYGYSLLGADREFDGTAGYPRNTDVGYLDDVTEGALSVRFATSSPAAQTLFSLSDATTDDTWAALGVADGAVTWTVVVDGQVRADVRAPVPATDGVPHTVSVGVSAGFTQVSFDGFPALLTTSDAFLATVPDPTAVTFGARATSAGTTAALTGTIDRVTVHDRVLGLTDLASASVMRVPTVRADATDVRARLDVPAAQARETWVFTGDSITHGAAHTRGYRSWSQQVEERVRWELRRFGDQTVNTAISGDTAAGILATWDERVATHDPTVVVTMVGMNDVVLLGGAAGLETFRAQVTEIVERTRALGAVPVLATSQPVRGGGAGTNRATYPQYVQVVREVAAAQDTVLVDNYARWMLEHDGNPPSTLWSDDIHPGPQGHLAFAQTFLEDLGAWDGSTGVGALRLPTTGQIQQATTPLGTATQAWGFTHVPSSFDGTRVVDRSADLATLRGLDEGTLLVRFAAQPGNGGTLLSMSDTSAPAASPTALTVALRDGRLEYAVTRGGTDLVRTRTTTRFDDGQQHVVAVAVGQGVVTTYVDGSPVVVAPGRAFVADVAPDALTVAGTRTAAGVSDRFTGTITRTWAMRERLTPLRLNLDPNAVVLPDYAAVRGVLSRGDRDASRPWLFAGDSITHGALHTNGWRSWTQHVEERVRWERNYRHDYLITTATSGAKVADLVADYEGRIGRHDAAVVTIMIGMNDSPAGAAGLPAFRQNLTTLVERVRADGGVPVLATSQPVVSRAWYPEYVQAVRDVAAAQRVFVVDNYADWLVEDQGEVPTSQLNDAIHPNAQGHVEFARTFLDGFGVWDPGSALATVSTVRNSTLGLAVAAGGEVAPGGTVAVTATATVGAEAARDVVLALVPPAGTTLAAAPVASTGTVRLGTDGAYRVVLPASTPAGTVVTVTAQVAVPGDVAAGTALRTRLEGALTNTAARPTTAVATTVVTAPAGPAVTARAEVRCLAGKAYVAVAATNDDDAPVDVRVVTPFGTRDYTGVQPGGSAYQSFAVRSASVAAGEATVDAARTGTDGTGTVVAAWDDRTCG</sequence>
<protein>
    <recommendedName>
        <fullName evidence="2">Laminin G domain-containing protein</fullName>
    </recommendedName>
</protein>
<dbReference type="AlphaFoldDB" id="A0A6N7ZGK2"/>
<evidence type="ECO:0000256" key="1">
    <source>
        <dbReference type="SAM" id="SignalP"/>
    </source>
</evidence>
<dbReference type="InterPro" id="IPR001791">
    <property type="entry name" value="Laminin_G"/>
</dbReference>
<feature type="domain" description="Laminin G" evidence="2">
    <location>
        <begin position="501"/>
        <end position="634"/>
    </location>
</feature>
<dbReference type="RefSeq" id="WP_155098659.1">
    <property type="nucleotide sequence ID" value="NZ_WMKA01000010.1"/>
</dbReference>
<gene>
    <name evidence="3" type="ORF">GJV82_06505</name>
</gene>
<comment type="caution">
    <text evidence="3">The sequence shown here is derived from an EMBL/GenBank/DDBJ whole genome shotgun (WGS) entry which is preliminary data.</text>
</comment>
<dbReference type="SUPFAM" id="SSF49899">
    <property type="entry name" value="Concanavalin A-like lectins/glucanases"/>
    <property type="match status" value="2"/>
</dbReference>
<dbReference type="Gene3D" id="2.60.120.200">
    <property type="match status" value="2"/>
</dbReference>
<name>A0A6N7ZGK2_9MICO</name>
<keyword evidence="1" id="KW-0732">Signal</keyword>
<feature type="signal peptide" evidence="1">
    <location>
        <begin position="1"/>
        <end position="28"/>
    </location>
</feature>
<dbReference type="PANTHER" id="PTHR30383:SF5">
    <property type="entry name" value="SGNH HYDROLASE-TYPE ESTERASE DOMAIN-CONTAINING PROTEIN"/>
    <property type="match status" value="1"/>
</dbReference>
<dbReference type="SMART" id="SM00282">
    <property type="entry name" value="LamG"/>
    <property type="match status" value="2"/>
</dbReference>
<dbReference type="PANTHER" id="PTHR30383">
    <property type="entry name" value="THIOESTERASE 1/PROTEASE 1/LYSOPHOSPHOLIPASE L1"/>
    <property type="match status" value="1"/>
</dbReference>
<dbReference type="InterPro" id="IPR013830">
    <property type="entry name" value="SGNH_hydro"/>
</dbReference>
<dbReference type="Pfam" id="PF13472">
    <property type="entry name" value="Lipase_GDSL_2"/>
    <property type="match status" value="2"/>
</dbReference>
<proteinExistence type="predicted"/>
<dbReference type="CDD" id="cd00110">
    <property type="entry name" value="LamG"/>
    <property type="match status" value="1"/>
</dbReference>
<dbReference type="InterPro" id="IPR036514">
    <property type="entry name" value="SGNH_hydro_sf"/>
</dbReference>
<dbReference type="Proteomes" id="UP000440668">
    <property type="component" value="Unassembled WGS sequence"/>
</dbReference>
<dbReference type="Pfam" id="PF02210">
    <property type="entry name" value="Laminin_G_2"/>
    <property type="match status" value="1"/>
</dbReference>
<feature type="chain" id="PRO_5027038904" description="Laminin G domain-containing protein" evidence="1">
    <location>
        <begin position="29"/>
        <end position="1087"/>
    </location>
</feature>
<dbReference type="GO" id="GO:0004622">
    <property type="term" value="F:phosphatidylcholine lysophospholipase activity"/>
    <property type="evidence" value="ECO:0007669"/>
    <property type="project" value="TreeGrafter"/>
</dbReference>
<dbReference type="InterPro" id="IPR051532">
    <property type="entry name" value="Ester_Hydrolysis_Enzymes"/>
</dbReference>
<evidence type="ECO:0000259" key="2">
    <source>
        <dbReference type="SMART" id="SM00282"/>
    </source>
</evidence>